<organism evidence="1 2">
    <name type="scientific">Fuerstiella marisgermanici</name>
    <dbReference type="NCBI Taxonomy" id="1891926"/>
    <lineage>
        <taxon>Bacteria</taxon>
        <taxon>Pseudomonadati</taxon>
        <taxon>Planctomycetota</taxon>
        <taxon>Planctomycetia</taxon>
        <taxon>Planctomycetales</taxon>
        <taxon>Planctomycetaceae</taxon>
        <taxon>Fuerstiella</taxon>
    </lineage>
</organism>
<dbReference type="EMBL" id="CP017641">
    <property type="protein sequence ID" value="APZ91206.1"/>
    <property type="molecule type" value="Genomic_DNA"/>
</dbReference>
<dbReference type="AlphaFoldDB" id="A0A1P8WAZ8"/>
<reference evidence="1 2" key="1">
    <citation type="journal article" date="2016" name="Front. Microbiol.">
        <title>Fuerstia marisgermanicae gen. nov., sp. nov., an Unusual Member of the Phylum Planctomycetes from the German Wadden Sea.</title>
        <authorList>
            <person name="Kohn T."/>
            <person name="Heuer A."/>
            <person name="Jogler M."/>
            <person name="Vollmers J."/>
            <person name="Boedeker C."/>
            <person name="Bunk B."/>
            <person name="Rast P."/>
            <person name="Borchert D."/>
            <person name="Glockner I."/>
            <person name="Freese H.M."/>
            <person name="Klenk H.P."/>
            <person name="Overmann J."/>
            <person name="Kaster A.K."/>
            <person name="Rohde M."/>
            <person name="Wiegand S."/>
            <person name="Jogler C."/>
        </authorList>
    </citation>
    <scope>NUCLEOTIDE SEQUENCE [LARGE SCALE GENOMIC DNA]</scope>
    <source>
        <strain evidence="1 2">NH11</strain>
    </source>
</reference>
<name>A0A1P8WAZ8_9PLAN</name>
<dbReference type="Gene3D" id="2.40.50.90">
    <property type="match status" value="1"/>
</dbReference>
<evidence type="ECO:0000313" key="1">
    <source>
        <dbReference type="EMBL" id="APZ91206.1"/>
    </source>
</evidence>
<protein>
    <submittedName>
        <fullName evidence="1">Uncharacterized protein</fullName>
    </submittedName>
</protein>
<dbReference type="InterPro" id="IPR035437">
    <property type="entry name" value="SNase_OB-fold_sf"/>
</dbReference>
<dbReference type="Proteomes" id="UP000187735">
    <property type="component" value="Chromosome"/>
</dbReference>
<dbReference type="RefSeq" id="WP_077023006.1">
    <property type="nucleotide sequence ID" value="NZ_CP017641.1"/>
</dbReference>
<gene>
    <name evidence="1" type="ORF">Fuma_00792</name>
</gene>
<accession>A0A1P8WAZ8</accession>
<proteinExistence type="predicted"/>
<sequence>MLSFPDGLTSMPKAIRTDSVNNRTTGLATPGIYYGKPGSVRQQVHDGDTLNVSPKGNVAVRLLGIDTPEVSFAFPGPTLRFVDLQKDEWNQFLSSPFDEKWGAYKTMVPAELRTLIQSKVVGQPGTSHFEHATKATDGFRQVVTDDMRIMGQDLDSFGYYMNFGFEIMDGFGRFLCLINRDQPDRDKPTRRPPTYNMRLLQRGLAFPYFIWPNVNPWDRPDSIMQAVIPPGKAKQMAESDSELVMARGHVKRARANHVGIFDAMDPLLLEPFELRFLSRRELPSRYVIDLTSDSDRLIHPHNYFSVPNSEDRLWLPSIYVPLFEKAGWKVDA</sequence>
<dbReference type="KEGG" id="fmr:Fuma_00792"/>
<dbReference type="OrthoDB" id="9775118at2"/>
<evidence type="ECO:0000313" key="2">
    <source>
        <dbReference type="Proteomes" id="UP000187735"/>
    </source>
</evidence>
<keyword evidence="2" id="KW-1185">Reference proteome</keyword>